<name>A0A840USC0_9FIRM</name>
<evidence type="ECO:0000313" key="3">
    <source>
        <dbReference type="EMBL" id="MBB5335734.1"/>
    </source>
</evidence>
<dbReference type="InterPro" id="IPR032750">
    <property type="entry name" value="TnsD_C"/>
</dbReference>
<evidence type="ECO:0000259" key="1">
    <source>
        <dbReference type="Pfam" id="PF06527"/>
    </source>
</evidence>
<reference evidence="3 4" key="1">
    <citation type="submission" date="2020-08" db="EMBL/GenBank/DDBJ databases">
        <title>Genomic Encyclopedia of Type Strains, Phase IV (KMG-IV): sequencing the most valuable type-strain genomes for metagenomic binning, comparative biology and taxonomic classification.</title>
        <authorList>
            <person name="Goeker M."/>
        </authorList>
    </citation>
    <scope>NUCLEOTIDE SEQUENCE [LARGE SCALE GENOMIC DNA]</scope>
    <source>
        <strain evidence="3 4">DSM 24661</strain>
    </source>
</reference>
<keyword evidence="4" id="KW-1185">Reference proteome</keyword>
<evidence type="ECO:0000313" key="4">
    <source>
        <dbReference type="Proteomes" id="UP000559117"/>
    </source>
</evidence>
<feature type="domain" description="TniQ" evidence="1">
    <location>
        <begin position="30"/>
        <end position="124"/>
    </location>
</feature>
<dbReference type="AlphaFoldDB" id="A0A840USC0"/>
<organism evidence="3 4">
    <name type="scientific">Pectinatus brassicae</name>
    <dbReference type="NCBI Taxonomy" id="862415"/>
    <lineage>
        <taxon>Bacteria</taxon>
        <taxon>Bacillati</taxon>
        <taxon>Bacillota</taxon>
        <taxon>Negativicutes</taxon>
        <taxon>Selenomonadales</taxon>
        <taxon>Selenomonadaceae</taxon>
        <taxon>Pectinatus</taxon>
    </lineage>
</organism>
<dbReference type="Pfam" id="PF15978">
    <property type="entry name" value="TnsD"/>
    <property type="match status" value="1"/>
</dbReference>
<protein>
    <submittedName>
        <fullName evidence="3">Transcriptional regulator with XRE-family HTH domain</fullName>
    </submittedName>
</protein>
<dbReference type="Pfam" id="PF06527">
    <property type="entry name" value="TniQ"/>
    <property type="match status" value="1"/>
</dbReference>
<gene>
    <name evidence="3" type="ORF">HNR32_000868</name>
</gene>
<proteinExistence type="predicted"/>
<sequence>MELFGKKTIIPTFEMGNYLQFFCNELGNSYTPKSLIQQHTIFPFYAPFLPQYRQVDIRKAITLGNGQGVYNKLGIIAGSICVKKAIYYCPMCASTEIATVGEPYIHREHQLQGVVVCPHHSCDLKAYDITTNDCSRIEYVRLEENRIDLSSTYCYKKKFNGLLWRIAKAAYYLLTHHFSNIEKKNVLARYKNLLYQKDLLTNGMRVRQANLHDFVVGHYGKPLLMFLESNIDRHNEYNWLRIVTRDIKRTVHPLRHILLILLLSGNMDNFFRGMSTSYNPFGAGPWPCLNQAAEHYQQAMIEQVIITADSKTRRPVGTFTCKCGYCYSRTGPDQSEKDRYRKGRIKVFGAVWERKLRELLQKNDLSYRKMARILGCDVKTVQKFEASMKNETMKEGHTPLDILQKQATQYHKSYKQRFQQIMREQPELSRTEIRKICPKEYMFLYRHDQAWLMKILPIAKAPSGNNGYIDWQQRDLEILVQLQRAYSILLQKNKIIRICKSSLGKQIAELSILNKKKDKLPLSQAFIARVTETTQQFQIRRCQQIIKEMHAEGIFLPEWKVWRKAGLRHKDYNLIKNYLNWNSSQGGIFTRNDKVNHPVK</sequence>
<accession>A0A840USC0</accession>
<comment type="caution">
    <text evidence="3">The sequence shown here is derived from an EMBL/GenBank/DDBJ whole genome shotgun (WGS) entry which is preliminary data.</text>
</comment>
<dbReference type="InterPro" id="IPR009492">
    <property type="entry name" value="TniQ"/>
</dbReference>
<evidence type="ECO:0000259" key="2">
    <source>
        <dbReference type="Pfam" id="PF15978"/>
    </source>
</evidence>
<dbReference type="EMBL" id="JACHFH010000008">
    <property type="protein sequence ID" value="MBB5335734.1"/>
    <property type="molecule type" value="Genomic_DNA"/>
</dbReference>
<dbReference type="Proteomes" id="UP000559117">
    <property type="component" value="Unassembled WGS sequence"/>
</dbReference>
<feature type="domain" description="Transposon Tn7 transposition protein TnsD C-terminal" evidence="2">
    <location>
        <begin position="166"/>
        <end position="527"/>
    </location>
</feature>